<name>A0ABR4BAN5_9LECA</name>
<dbReference type="EMBL" id="JBHFEH010000013">
    <property type="protein sequence ID" value="KAL2054912.1"/>
    <property type="molecule type" value="Genomic_DNA"/>
</dbReference>
<accession>A0ABR4BAN5</accession>
<reference evidence="2 3" key="1">
    <citation type="submission" date="2024-09" db="EMBL/GenBank/DDBJ databases">
        <title>Rethinking Asexuality: The Enigmatic Case of Functional Sexual Genes in Lepraria (Stereocaulaceae).</title>
        <authorList>
            <person name="Doellman M."/>
            <person name="Sun Y."/>
            <person name="Barcenas-Pena A."/>
            <person name="Lumbsch H.T."/>
            <person name="Grewe F."/>
        </authorList>
    </citation>
    <scope>NUCLEOTIDE SEQUENCE [LARGE SCALE GENOMIC DNA]</scope>
    <source>
        <strain evidence="2 3">Grewe 0041</strain>
    </source>
</reference>
<feature type="region of interest" description="Disordered" evidence="1">
    <location>
        <begin position="1"/>
        <end position="45"/>
    </location>
</feature>
<proteinExistence type="predicted"/>
<protein>
    <submittedName>
        <fullName evidence="2">Uncharacterized protein</fullName>
    </submittedName>
</protein>
<sequence length="346" mass="39951">MNTQGQESETQALLHRRTSNTCEQSSDNTISEDEDIESKSSDEQAIDGDEWHMLKEIVRVKVTKKHQDYYQKTKSCLILEENSPPKSFNSDPDTEGLRVIFRTELRRLKYEAERRLGRGVEMAAVSLPDYWYQDAKFLLLEAIEEVVFNVRPSMLRSEEQMARIAYNLGEKKDRESWFLILVDYHPEYLYLTFAEMTACTDRVSHSVHPIGGRYLLKNLGETSRIRSPADDQHCRNIKDAFRIFLLKHTVNDPDNIFNEEGAHLSENIFSDIKAVVLTGDASIKVMGMMRRLLREVFAELRQRQGGTIFKDLEPSHVGALGAAKALWARMVKNSSIRDIYTRVRLN</sequence>
<evidence type="ECO:0000313" key="3">
    <source>
        <dbReference type="Proteomes" id="UP001590951"/>
    </source>
</evidence>
<keyword evidence="3" id="KW-1185">Reference proteome</keyword>
<organism evidence="2 3">
    <name type="scientific">Lepraria finkii</name>
    <dbReference type="NCBI Taxonomy" id="1340010"/>
    <lineage>
        <taxon>Eukaryota</taxon>
        <taxon>Fungi</taxon>
        <taxon>Dikarya</taxon>
        <taxon>Ascomycota</taxon>
        <taxon>Pezizomycotina</taxon>
        <taxon>Lecanoromycetes</taxon>
        <taxon>OSLEUM clade</taxon>
        <taxon>Lecanoromycetidae</taxon>
        <taxon>Lecanorales</taxon>
        <taxon>Lecanorineae</taxon>
        <taxon>Stereocaulaceae</taxon>
        <taxon>Lepraria</taxon>
    </lineage>
</organism>
<comment type="caution">
    <text evidence="2">The sequence shown here is derived from an EMBL/GenBank/DDBJ whole genome shotgun (WGS) entry which is preliminary data.</text>
</comment>
<feature type="compositionally biased region" description="Polar residues" evidence="1">
    <location>
        <begin position="19"/>
        <end position="29"/>
    </location>
</feature>
<evidence type="ECO:0000313" key="2">
    <source>
        <dbReference type="EMBL" id="KAL2054912.1"/>
    </source>
</evidence>
<evidence type="ECO:0000256" key="1">
    <source>
        <dbReference type="SAM" id="MobiDB-lite"/>
    </source>
</evidence>
<dbReference type="Proteomes" id="UP001590951">
    <property type="component" value="Unassembled WGS sequence"/>
</dbReference>
<dbReference type="Gene3D" id="3.30.420.40">
    <property type="match status" value="1"/>
</dbReference>
<feature type="compositionally biased region" description="Polar residues" evidence="1">
    <location>
        <begin position="1"/>
        <end position="11"/>
    </location>
</feature>
<gene>
    <name evidence="2" type="ORF">ABVK25_004734</name>
</gene>